<dbReference type="EMBL" id="JAPZBS010000002">
    <property type="protein sequence ID" value="KAJ5379876.1"/>
    <property type="molecule type" value="Genomic_DNA"/>
</dbReference>
<keyword evidence="2" id="KW-1185">Reference proteome</keyword>
<evidence type="ECO:0000313" key="1">
    <source>
        <dbReference type="EMBL" id="KAJ5379876.1"/>
    </source>
</evidence>
<dbReference type="RefSeq" id="XP_056557447.1">
    <property type="nucleotide sequence ID" value="XM_056695235.1"/>
</dbReference>
<dbReference type="OrthoDB" id="2305901at2759"/>
<dbReference type="AlphaFoldDB" id="A0A9W9SJS5"/>
<protein>
    <submittedName>
        <fullName evidence="1">Protein VAC14</fullName>
    </submittedName>
</protein>
<proteinExistence type="predicted"/>
<gene>
    <name evidence="1" type="ORF">N7496_002304</name>
</gene>
<dbReference type="Proteomes" id="UP001147782">
    <property type="component" value="Unassembled WGS sequence"/>
</dbReference>
<reference evidence="1" key="2">
    <citation type="journal article" date="2023" name="IMA Fungus">
        <title>Comparative genomic study of the Penicillium genus elucidates a diverse pangenome and 15 lateral gene transfer events.</title>
        <authorList>
            <person name="Petersen C."/>
            <person name="Sorensen T."/>
            <person name="Nielsen M.R."/>
            <person name="Sondergaard T.E."/>
            <person name="Sorensen J.L."/>
            <person name="Fitzpatrick D.A."/>
            <person name="Frisvad J.C."/>
            <person name="Nielsen K.L."/>
        </authorList>
    </citation>
    <scope>NUCLEOTIDE SEQUENCE</scope>
    <source>
        <strain evidence="1">IBT 29864</strain>
    </source>
</reference>
<reference evidence="1" key="1">
    <citation type="submission" date="2022-11" db="EMBL/GenBank/DDBJ databases">
        <authorList>
            <person name="Petersen C."/>
        </authorList>
    </citation>
    <scope>NUCLEOTIDE SEQUENCE</scope>
    <source>
        <strain evidence="1">IBT 29864</strain>
    </source>
</reference>
<evidence type="ECO:0000313" key="2">
    <source>
        <dbReference type="Proteomes" id="UP001147782"/>
    </source>
</evidence>
<accession>A0A9W9SJS5</accession>
<organism evidence="1 2">
    <name type="scientific">Penicillium cataractarum</name>
    <dbReference type="NCBI Taxonomy" id="2100454"/>
    <lineage>
        <taxon>Eukaryota</taxon>
        <taxon>Fungi</taxon>
        <taxon>Dikarya</taxon>
        <taxon>Ascomycota</taxon>
        <taxon>Pezizomycotina</taxon>
        <taxon>Eurotiomycetes</taxon>
        <taxon>Eurotiomycetidae</taxon>
        <taxon>Eurotiales</taxon>
        <taxon>Aspergillaceae</taxon>
        <taxon>Penicillium</taxon>
    </lineage>
</organism>
<comment type="caution">
    <text evidence="1">The sequence shown here is derived from an EMBL/GenBank/DDBJ whole genome shotgun (WGS) entry which is preliminary data.</text>
</comment>
<name>A0A9W9SJS5_9EURO</name>
<sequence>MARRIHQTPPSSLTATQCVLSTPELVSEILHWDADGYKEPGYKQRIGYNNDQTFPKNRFASYARVNTLWFHQAMRYLWWTPLPYSKLRTLERLPLERRQVYTNFVVDLTLPNYFQSSCKESRILERLKFPRLRFAKIGICPGQRLLSLPGIRGDVLQDLTIDVWNDDVRRGGPLSDNKMQKRLAIRLMKTFPRLKKITITAPSGAPVSPGDLARFQANFTGVHSWGVQREPNL</sequence>
<dbReference type="GeneID" id="81434412"/>